<dbReference type="Pfam" id="PF02826">
    <property type="entry name" value="2-Hacid_dh_C"/>
    <property type="match status" value="1"/>
</dbReference>
<keyword evidence="2 4" id="KW-0560">Oxidoreductase</keyword>
<evidence type="ECO:0000313" key="8">
    <source>
        <dbReference type="Proteomes" id="UP000217771"/>
    </source>
</evidence>
<dbReference type="PANTHER" id="PTHR43761">
    <property type="entry name" value="D-ISOMER SPECIFIC 2-HYDROXYACID DEHYDROGENASE FAMILY PROTEIN (AFU_ORTHOLOGUE AFUA_1G13630)"/>
    <property type="match status" value="1"/>
</dbReference>
<dbReference type="RefSeq" id="WP_095619280.1">
    <property type="nucleotide sequence ID" value="NZ_NSKB01000001.1"/>
</dbReference>
<dbReference type="InterPro" id="IPR050418">
    <property type="entry name" value="D-iso_2-hydroxyacid_DH_PdxB"/>
</dbReference>
<feature type="domain" description="D-isomer specific 2-hydroxyacid dehydrogenase NAD-binding" evidence="6">
    <location>
        <begin position="107"/>
        <end position="287"/>
    </location>
</feature>
<proteinExistence type="inferred from homology"/>
<comment type="similarity">
    <text evidence="1 4">Belongs to the D-isomer specific 2-hydroxyacid dehydrogenase family.</text>
</comment>
<dbReference type="EMBL" id="NSKB01000001">
    <property type="protein sequence ID" value="PAU79269.1"/>
    <property type="molecule type" value="Genomic_DNA"/>
</dbReference>
<evidence type="ECO:0000256" key="4">
    <source>
        <dbReference type="RuleBase" id="RU003719"/>
    </source>
</evidence>
<dbReference type="GO" id="GO:0051287">
    <property type="term" value="F:NAD binding"/>
    <property type="evidence" value="ECO:0007669"/>
    <property type="project" value="InterPro"/>
</dbReference>
<evidence type="ECO:0000256" key="3">
    <source>
        <dbReference type="ARBA" id="ARBA00023027"/>
    </source>
</evidence>
<keyword evidence="8" id="KW-1185">Reference proteome</keyword>
<dbReference type="Gene3D" id="3.40.50.720">
    <property type="entry name" value="NAD(P)-binding Rossmann-like Domain"/>
    <property type="match status" value="2"/>
</dbReference>
<dbReference type="SUPFAM" id="SSF52283">
    <property type="entry name" value="Formate/glycerate dehydrogenase catalytic domain-like"/>
    <property type="match status" value="1"/>
</dbReference>
<dbReference type="InterPro" id="IPR006140">
    <property type="entry name" value="D-isomer_DH_NAD-bd"/>
</dbReference>
<feature type="domain" description="D-isomer specific 2-hydroxyacid dehydrogenase catalytic" evidence="5">
    <location>
        <begin position="13"/>
        <end position="313"/>
    </location>
</feature>
<dbReference type="OrthoDB" id="9805416at2"/>
<gene>
    <name evidence="7" type="ORF">CK498_02540</name>
</gene>
<keyword evidence="3" id="KW-0520">NAD</keyword>
<dbReference type="PROSITE" id="PS00671">
    <property type="entry name" value="D_2_HYDROXYACID_DH_3"/>
    <property type="match status" value="1"/>
</dbReference>
<dbReference type="InterPro" id="IPR006139">
    <property type="entry name" value="D-isomer_2_OHA_DH_cat_dom"/>
</dbReference>
<dbReference type="InterPro" id="IPR036291">
    <property type="entry name" value="NAD(P)-bd_dom_sf"/>
</dbReference>
<evidence type="ECO:0000256" key="2">
    <source>
        <dbReference type="ARBA" id="ARBA00023002"/>
    </source>
</evidence>
<evidence type="ECO:0000313" key="7">
    <source>
        <dbReference type="EMBL" id="PAU79269.1"/>
    </source>
</evidence>
<evidence type="ECO:0000259" key="6">
    <source>
        <dbReference type="Pfam" id="PF02826"/>
    </source>
</evidence>
<dbReference type="SUPFAM" id="SSF51735">
    <property type="entry name" value="NAD(P)-binding Rossmann-fold domains"/>
    <property type="match status" value="1"/>
</dbReference>
<dbReference type="GO" id="GO:0008465">
    <property type="term" value="F:hydroxypyruvate reductase (NADH) activity"/>
    <property type="evidence" value="ECO:0007669"/>
    <property type="project" value="UniProtKB-EC"/>
</dbReference>
<dbReference type="CDD" id="cd12162">
    <property type="entry name" value="2-Hacid_dh_4"/>
    <property type="match status" value="1"/>
</dbReference>
<sequence length="314" mass="33401">MKAVILDAATLGEDVDLAPLREQVDSLEVHAITDPAQRLERLAGARIAIVNKVVLDAELLDQLPALELICVLATGTNNIDMAAAERHGIEVRNVTAYGTASVAQHTLMLMLALANRLPLYQQDVAAGRWGESAFFCLLGHRTLQLSDKRLVIVGQGELGSRVAQLAEAFGMQVAFAARPGNEAQDSRPGLAELAPTADIVSLHCPLTDATRGLVDAEMLARMRDDALLINCARGGIVDEAAALAALRAGTLGGLGVDSLPVEPPRDGHPLIDASREPLNLIVTPHNAWISPESRANVVKLTVDNLRAWRAGRTA</sequence>
<dbReference type="Proteomes" id="UP000217771">
    <property type="component" value="Unassembled WGS sequence"/>
</dbReference>
<dbReference type="PANTHER" id="PTHR43761:SF1">
    <property type="entry name" value="D-ISOMER SPECIFIC 2-HYDROXYACID DEHYDROGENASE CATALYTIC DOMAIN-CONTAINING PROTEIN-RELATED"/>
    <property type="match status" value="1"/>
</dbReference>
<dbReference type="AlphaFoldDB" id="A0A2A2F3S7"/>
<accession>A0A2A2F3S7</accession>
<dbReference type="EC" id="1.1.1.29" evidence="7"/>
<comment type="caution">
    <text evidence="7">The sequence shown here is derived from an EMBL/GenBank/DDBJ whole genome shotgun (WGS) entry which is preliminary data.</text>
</comment>
<evidence type="ECO:0000256" key="1">
    <source>
        <dbReference type="ARBA" id="ARBA00005854"/>
    </source>
</evidence>
<reference evidence="7 8" key="1">
    <citation type="submission" date="2017-08" db="EMBL/GenBank/DDBJ databases">
        <title>Halomonas alkalisoli sp. nov., isolated from saline alkaline soil.</title>
        <authorList>
            <person name="Wang D."/>
            <person name="Zhang G."/>
        </authorList>
    </citation>
    <scope>NUCLEOTIDE SEQUENCE [LARGE SCALE GENOMIC DNA]</scope>
    <source>
        <strain evidence="7 8">WRN001</strain>
    </source>
</reference>
<protein>
    <submittedName>
        <fullName evidence="7">Glycerate dehydrogenase</fullName>
        <ecNumber evidence="7">1.1.1.29</ecNumber>
    </submittedName>
</protein>
<name>A0A2A2F3S7_9GAMM</name>
<dbReference type="InterPro" id="IPR029753">
    <property type="entry name" value="D-isomer_DH_CS"/>
</dbReference>
<organism evidence="7 8">
    <name type="scientific">Halomonas salipaludis</name>
    <dbReference type="NCBI Taxonomy" id="2032625"/>
    <lineage>
        <taxon>Bacteria</taxon>
        <taxon>Pseudomonadati</taxon>
        <taxon>Pseudomonadota</taxon>
        <taxon>Gammaproteobacteria</taxon>
        <taxon>Oceanospirillales</taxon>
        <taxon>Halomonadaceae</taxon>
        <taxon>Halomonas</taxon>
    </lineage>
</organism>
<dbReference type="Pfam" id="PF00389">
    <property type="entry name" value="2-Hacid_dh"/>
    <property type="match status" value="1"/>
</dbReference>
<evidence type="ECO:0000259" key="5">
    <source>
        <dbReference type="Pfam" id="PF00389"/>
    </source>
</evidence>